<dbReference type="PANTHER" id="PTHR37003">
    <property type="entry name" value="ENDOTOXIN_N DOMAIN-CONTAINING PROTEIN-RELATED"/>
    <property type="match status" value="1"/>
</dbReference>
<dbReference type="EMBL" id="GL883021">
    <property type="protein sequence ID" value="EGG17726.1"/>
    <property type="molecule type" value="Genomic_DNA"/>
</dbReference>
<evidence type="ECO:0000313" key="2">
    <source>
        <dbReference type="EMBL" id="EGG17726.1"/>
    </source>
</evidence>
<feature type="domain" description="Pesticidal crystal protein" evidence="1">
    <location>
        <begin position="76"/>
        <end position="299"/>
    </location>
</feature>
<dbReference type="GeneID" id="14869577"/>
<dbReference type="Proteomes" id="UP000007797">
    <property type="component" value="Unassembled WGS sequence"/>
</dbReference>
<dbReference type="Gene3D" id="1.20.190.10">
    <property type="entry name" value="Pesticidal crystal protein, N-terminal domain"/>
    <property type="match status" value="1"/>
</dbReference>
<dbReference type="GO" id="GO:0090729">
    <property type="term" value="F:toxin activity"/>
    <property type="evidence" value="ECO:0007669"/>
    <property type="project" value="InterPro"/>
</dbReference>
<accession>F4Q3X0</accession>
<dbReference type="AlphaFoldDB" id="F4Q3X0"/>
<dbReference type="InterPro" id="IPR038979">
    <property type="entry name" value="Pest_crys"/>
</dbReference>
<dbReference type="PANTHER" id="PTHR37003:SF2">
    <property type="entry name" value="PESTICIDAL CRYSTAL PROTEIN N-TERMINAL DOMAIN-CONTAINING PROTEIN"/>
    <property type="match status" value="1"/>
</dbReference>
<proteinExistence type="predicted"/>
<evidence type="ECO:0000259" key="1">
    <source>
        <dbReference type="Pfam" id="PF03945"/>
    </source>
</evidence>
<name>F4Q3X0_CACFS</name>
<dbReference type="SUPFAM" id="SSF56849">
    <property type="entry name" value="delta-Endotoxin (insectocide), N-terminal domain"/>
    <property type="match status" value="1"/>
</dbReference>
<keyword evidence="3" id="KW-1185">Reference proteome</keyword>
<gene>
    <name evidence="2" type="ORF">DFA_08724</name>
</gene>
<sequence length="647" mass="71958">MQGIIDIDPKFIPFYNPTTIRGASQVPKEVIDNVASKMQNGAKIVDKLLSGNKKELIKLLNGDDADPIAILKNCILVGVSFIPYVGGIVSSLVDIIWTAASGSSAAEKMSKAFTNFIMATIKEELQKYDDETLRQFFIGLSNVSSKYQDNFQLWMDNPINQSTIQTIRTSWEILDSQYLTLIPQAQKKGYEITELVFFLLMANGHITLLGDFLIYAKAWGYTDEQIKSIEERLDDTVTKYTQHCVDTYNIGLQKVTDAPVGDITINDFIEVNKYNAISSYRNNMIINVFDFVNYWWTMNTRNLPKGGSFDRVRYLVGRICGVVTTPNAKSGWSGWEAYYHPTQEEIEARISKQGLYRYQGALKNLSIRCWSRIDAIIPRVVDPITGNVSEVHFGGSGGAVKNTKDFSKSDPLLKVNIGSSSAPWNIKLGGDFFGDVDFKVRYLRNYDLSFDDHKIEYLMGFGIIKTSGFSDQVNAIAPLFQPYGVGFSGQVPITDGPASVIDLQYATFPDGASTLRDSPYPGLIATQIPEGKSATLPVQYVGKETGRFMIKLKAGGTGTVQVTLDGTKAVFNVTDDYSIISDSNKSIFSIPDKANLTITVTQGTVRFHCLALIPQSARVSTKNPNDYHLFWDGSKPTHQYKTQLITN</sequence>
<protein>
    <recommendedName>
        <fullName evidence="1">Pesticidal crystal protein domain-containing protein</fullName>
    </recommendedName>
</protein>
<dbReference type="OrthoDB" id="24094at2759"/>
<dbReference type="RefSeq" id="XP_004356210.1">
    <property type="nucleotide sequence ID" value="XM_004356157.1"/>
</dbReference>
<dbReference type="InterPro" id="IPR005639">
    <property type="entry name" value="Pest_crys_dom_I"/>
</dbReference>
<dbReference type="KEGG" id="dfa:DFA_08724"/>
<dbReference type="Pfam" id="PF03945">
    <property type="entry name" value="Endotoxin_N"/>
    <property type="match status" value="1"/>
</dbReference>
<evidence type="ECO:0000313" key="3">
    <source>
        <dbReference type="Proteomes" id="UP000007797"/>
    </source>
</evidence>
<reference evidence="3" key="1">
    <citation type="journal article" date="2011" name="Genome Res.">
        <title>Phylogeny-wide analysis of social amoeba genomes highlights ancient origins for complex intercellular communication.</title>
        <authorList>
            <person name="Heidel A.J."/>
            <person name="Lawal H.M."/>
            <person name="Felder M."/>
            <person name="Schilde C."/>
            <person name="Helps N.R."/>
            <person name="Tunggal B."/>
            <person name="Rivero F."/>
            <person name="John U."/>
            <person name="Schleicher M."/>
            <person name="Eichinger L."/>
            <person name="Platzer M."/>
            <person name="Noegel A.A."/>
            <person name="Schaap P."/>
            <person name="Gloeckner G."/>
        </authorList>
    </citation>
    <scope>NUCLEOTIDE SEQUENCE [LARGE SCALE GENOMIC DNA]</scope>
    <source>
        <strain evidence="3">SH3</strain>
    </source>
</reference>
<dbReference type="GO" id="GO:0001907">
    <property type="term" value="P:symbiont-mediated killing of host cell"/>
    <property type="evidence" value="ECO:0007669"/>
    <property type="project" value="InterPro"/>
</dbReference>
<organism evidence="2 3">
    <name type="scientific">Cavenderia fasciculata</name>
    <name type="common">Slime mold</name>
    <name type="synonym">Dictyostelium fasciculatum</name>
    <dbReference type="NCBI Taxonomy" id="261658"/>
    <lineage>
        <taxon>Eukaryota</taxon>
        <taxon>Amoebozoa</taxon>
        <taxon>Evosea</taxon>
        <taxon>Eumycetozoa</taxon>
        <taxon>Dictyostelia</taxon>
        <taxon>Acytosteliales</taxon>
        <taxon>Cavenderiaceae</taxon>
        <taxon>Cavenderia</taxon>
    </lineage>
</organism>
<dbReference type="InterPro" id="IPR036716">
    <property type="entry name" value="Pest_crys_N_sf"/>
</dbReference>